<protein>
    <recommendedName>
        <fullName evidence="4">Lysine-specific metallo-endopeptidase domain-containing protein</fullName>
    </recommendedName>
</protein>
<evidence type="ECO:0008006" key="4">
    <source>
        <dbReference type="Google" id="ProtNLM"/>
    </source>
</evidence>
<evidence type="ECO:0000313" key="2">
    <source>
        <dbReference type="EMBL" id="KAJ9610533.1"/>
    </source>
</evidence>
<dbReference type="GO" id="GO:0008237">
    <property type="term" value="F:metallopeptidase activity"/>
    <property type="evidence" value="ECO:0007669"/>
    <property type="project" value="InterPro"/>
</dbReference>
<dbReference type="AlphaFoldDB" id="A0AA38XBR3"/>
<evidence type="ECO:0000256" key="1">
    <source>
        <dbReference type="SAM" id="SignalP"/>
    </source>
</evidence>
<comment type="caution">
    <text evidence="2">The sequence shown here is derived from an EMBL/GenBank/DDBJ whole genome shotgun (WGS) entry which is preliminary data.</text>
</comment>
<proteinExistence type="predicted"/>
<feature type="chain" id="PRO_5041222466" description="Lysine-specific metallo-endopeptidase domain-containing protein" evidence="1">
    <location>
        <begin position="23"/>
        <end position="264"/>
    </location>
</feature>
<dbReference type="Proteomes" id="UP001172673">
    <property type="component" value="Unassembled WGS sequence"/>
</dbReference>
<evidence type="ECO:0000313" key="3">
    <source>
        <dbReference type="Proteomes" id="UP001172673"/>
    </source>
</evidence>
<feature type="signal peptide" evidence="1">
    <location>
        <begin position="1"/>
        <end position="22"/>
    </location>
</feature>
<name>A0AA38XBR3_9EURO</name>
<dbReference type="Gene3D" id="3.40.390.10">
    <property type="entry name" value="Collagenase (Catalytic Domain)"/>
    <property type="match status" value="1"/>
</dbReference>
<organism evidence="2 3">
    <name type="scientific">Cladophialophora chaetospira</name>
    <dbReference type="NCBI Taxonomy" id="386627"/>
    <lineage>
        <taxon>Eukaryota</taxon>
        <taxon>Fungi</taxon>
        <taxon>Dikarya</taxon>
        <taxon>Ascomycota</taxon>
        <taxon>Pezizomycotina</taxon>
        <taxon>Eurotiomycetes</taxon>
        <taxon>Chaetothyriomycetidae</taxon>
        <taxon>Chaetothyriales</taxon>
        <taxon>Herpotrichiellaceae</taxon>
        <taxon>Cladophialophora</taxon>
    </lineage>
</organism>
<gene>
    <name evidence="2" type="ORF">H2200_005310</name>
</gene>
<reference evidence="2" key="1">
    <citation type="submission" date="2022-10" db="EMBL/GenBank/DDBJ databases">
        <title>Culturing micro-colonial fungi from biological soil crusts in the Mojave desert and describing Neophaeococcomyces mojavensis, and introducing the new genera and species Taxawa tesnikishii.</title>
        <authorList>
            <person name="Kurbessoian T."/>
            <person name="Stajich J.E."/>
        </authorList>
    </citation>
    <scope>NUCLEOTIDE SEQUENCE</scope>
    <source>
        <strain evidence="2">TK_41</strain>
    </source>
</reference>
<keyword evidence="1" id="KW-0732">Signal</keyword>
<keyword evidence="3" id="KW-1185">Reference proteome</keyword>
<dbReference type="InterPro" id="IPR024079">
    <property type="entry name" value="MetalloPept_cat_dom_sf"/>
</dbReference>
<dbReference type="EMBL" id="JAPDRK010000007">
    <property type="protein sequence ID" value="KAJ9610533.1"/>
    <property type="molecule type" value="Genomic_DNA"/>
</dbReference>
<sequence>MEPQPLQLVLFVLLLLPTPLLTAPPHLYIDPAKIVSEDHQGRFQQAWLDCLTLARHVATTFDPVKTPTKANIKLDEDIKAGNVARILSSTAVTEGSPKFEELAIKLGVDATMDPEDHDECLDPSKDTAAFTLPEEEERTVVLCNSAFLDPSLDEIFDPPHWGKDTAGRALAGFNCDEYRLFLGAILLHEITHWGEFFWDDLLDWNNYIQATTVGTIEIEEFDGPGPPPGGYGPLKAQELQFFASERPDLYKPYPPLNNADSFAY</sequence>
<accession>A0AA38XBR3</accession>